<proteinExistence type="predicted"/>
<feature type="compositionally biased region" description="Polar residues" evidence="1">
    <location>
        <begin position="66"/>
        <end position="76"/>
    </location>
</feature>
<evidence type="ECO:0000313" key="4">
    <source>
        <dbReference type="Proteomes" id="UP001174136"/>
    </source>
</evidence>
<dbReference type="EMBL" id="JAOPHQ010002560">
    <property type="protein sequence ID" value="KAK0146735.1"/>
    <property type="molecule type" value="Genomic_DNA"/>
</dbReference>
<feature type="compositionally biased region" description="Polar residues" evidence="1">
    <location>
        <begin position="445"/>
        <end position="457"/>
    </location>
</feature>
<name>A0AA47P383_MERPO</name>
<evidence type="ECO:0000313" key="3">
    <source>
        <dbReference type="EMBL" id="KAK0146735.1"/>
    </source>
</evidence>
<dbReference type="PANTHER" id="PTHR47331">
    <property type="entry name" value="PHD-TYPE DOMAIN-CONTAINING PROTEIN"/>
    <property type="match status" value="1"/>
</dbReference>
<organism evidence="3 4">
    <name type="scientific">Merluccius polli</name>
    <name type="common">Benguela hake</name>
    <name type="synonym">Merluccius cadenati</name>
    <dbReference type="NCBI Taxonomy" id="89951"/>
    <lineage>
        <taxon>Eukaryota</taxon>
        <taxon>Metazoa</taxon>
        <taxon>Chordata</taxon>
        <taxon>Craniata</taxon>
        <taxon>Vertebrata</taxon>
        <taxon>Euteleostomi</taxon>
        <taxon>Actinopterygii</taxon>
        <taxon>Neopterygii</taxon>
        <taxon>Teleostei</taxon>
        <taxon>Neoteleostei</taxon>
        <taxon>Acanthomorphata</taxon>
        <taxon>Zeiogadaria</taxon>
        <taxon>Gadariae</taxon>
        <taxon>Gadiformes</taxon>
        <taxon>Gadoidei</taxon>
        <taxon>Merlucciidae</taxon>
        <taxon>Merluccius</taxon>
    </lineage>
</organism>
<dbReference type="SUPFAM" id="SSF56672">
    <property type="entry name" value="DNA/RNA polymerases"/>
    <property type="match status" value="1"/>
</dbReference>
<evidence type="ECO:0000256" key="1">
    <source>
        <dbReference type="SAM" id="MobiDB-lite"/>
    </source>
</evidence>
<evidence type="ECO:0000259" key="2">
    <source>
        <dbReference type="Pfam" id="PF17921"/>
    </source>
</evidence>
<gene>
    <name evidence="3" type="ORF">N1851_013942</name>
</gene>
<dbReference type="CDD" id="cd01644">
    <property type="entry name" value="RT_pepA17"/>
    <property type="match status" value="1"/>
</dbReference>
<dbReference type="InterPro" id="IPR043128">
    <property type="entry name" value="Rev_trsase/Diguanyl_cyclase"/>
</dbReference>
<reference evidence="3" key="1">
    <citation type="journal article" date="2023" name="Front. Mar. Sci.">
        <title>A new Merluccius polli reference genome to investigate the effects of global change in West African waters.</title>
        <authorList>
            <person name="Mateo J.L."/>
            <person name="Blanco-Fernandez C."/>
            <person name="Garcia-Vazquez E."/>
            <person name="Machado-Schiaffino G."/>
        </authorList>
    </citation>
    <scope>NUCLEOTIDE SEQUENCE</scope>
    <source>
        <strain evidence="3">C29</strain>
        <tissue evidence="3">Fin</tissue>
    </source>
</reference>
<dbReference type="InterPro" id="IPR041588">
    <property type="entry name" value="Integrase_H2C2"/>
</dbReference>
<dbReference type="Gene3D" id="3.10.10.10">
    <property type="entry name" value="HIV Type 1 Reverse Transcriptase, subunit A, domain 1"/>
    <property type="match status" value="1"/>
</dbReference>
<sequence length="1381" mass="157154">MQWRGRRRHCADAELAVLRAFSEQDGMESYVEKTKARTELPGVRQASLISVEPQHLPAARRERSGEQPNGINTPACSETVPVTRGQKETVVQTHATNDNATLQILQKQNEISGLLIQQQRASQLPQREIPVFGEDGDPLKFRLFMLSFNYCVEDKSASKGDCMYYLERYTRGRPRDLVQSCLHMPPERGFETAKALLKEHFGDEIKITAAYMEKVHNWPVVKAENVSSLQDYALFLRGCNNAMTDLQDMKELDTSANLKHILSKLPFKLRERFRLKAYDIRENQHRRPCFNDVVHFVEHQVKILSDPVFGDIQSSERGIYIKRDVSSVKRDVSSVKPNWKRETFATNVWTVNKQQQQCKETREISQSNIKCLFCSQRHSVNDCPRFTKIKHCDKINFLKEKGVCFGCLNTGHWSKGCDKRIICEKCKKGHPTALHIHGNKMDKSVGTSDTRGSESEPTLNNTLVSVETFGSHTGAGSNGMLSILPVQVKARKGNTIIQTYAFLDNGSTSTFCTESLMRKLNLNGKRTKICLLTMSPKTAVSTYIVSGLEVSNLNGERYYSLPDVYTQKAMPVNTTNITKTEFLRNWSYLDHIHVPEIPAEVELLIGTNASQLMEPWEVVNSQGDGPFAIKTLLGWVVSGSAKTCKGNSDSVSVNRVSVESLELLLKKQYEHDFNERDAEDKVEMSREEARFIEIMEQSVKLQDGHYSLKLPFKTKEVALPNNHCVALQRLTSLKRKMERNEKFHQEYTKCLEDVISNGFAEMVPQNELRAGEVNVFYIPHHGVYHPRKGKLRVVFDCGAKFKGTSLNDQLLQGPNLTSSLIGVLLRFRQEPIAFMSDVKSMFYQVKVAEEDKDFLRFLWWPNGDLTKEIAEYRMTVHLFGAVSSPSCACYALRRTADDHRSSFPQEVIDTVHRNFYVDDCLKSSRSVEKAVKIAHDLSDLCHKGGFHLTQWISNSRDVLQAIPEKEHSKNVSELNLDRDQLPEERALGLQWCMESDTFNFRMDCKERAYTRRGILSVVSSVYDPLGYLAAVTLPAKQILQDLCRRNFAWDEEIPDILTQQWISWLNDLKELSGFQVSRCLKPHDFGPPVHARLHHFADASESGYGTVTYLRLQNEAGDPEIKGQISVNAISVQSSTATCQLITYYSDWKRLKTAIAWLLKVHTHYVNQEMMKARDSMKQSLSADDLLKAEDAIIKFCQRGTFADEIRTLMAGIPVKRNSSLYKLNPTLKDGVLRVGGRLSRAMMPEQSKHPAILSKDHHVSTLILRHIHEQTGHGGRNYILSKLREKYWITHANAAARRMLSSCVFCKRHRAKSCEQKMADLPRERTTPDLPPFTNVGVDYFGPFEIKQGRSKVKRYGVVFTCMASRAVHLEVAHSLDTDS</sequence>
<dbReference type="InterPro" id="IPR036397">
    <property type="entry name" value="RNaseH_sf"/>
</dbReference>
<feature type="region of interest" description="Disordered" evidence="1">
    <location>
        <begin position="55"/>
        <end position="77"/>
    </location>
</feature>
<dbReference type="Gene3D" id="1.10.340.70">
    <property type="match status" value="1"/>
</dbReference>
<dbReference type="InterPro" id="IPR008042">
    <property type="entry name" value="Retrotrans_Pao"/>
</dbReference>
<keyword evidence="4" id="KW-1185">Reference proteome</keyword>
<dbReference type="GO" id="GO:0003676">
    <property type="term" value="F:nucleic acid binding"/>
    <property type="evidence" value="ECO:0007669"/>
    <property type="project" value="InterPro"/>
</dbReference>
<dbReference type="Pfam" id="PF05380">
    <property type="entry name" value="Peptidase_A17"/>
    <property type="match status" value="1"/>
</dbReference>
<accession>A0AA47P383</accession>
<dbReference type="Pfam" id="PF03564">
    <property type="entry name" value="DUF1759"/>
    <property type="match status" value="1"/>
</dbReference>
<protein>
    <recommendedName>
        <fullName evidence="2">Integrase zinc-binding domain-containing protein</fullName>
    </recommendedName>
</protein>
<feature type="domain" description="Integrase zinc-binding" evidence="2">
    <location>
        <begin position="1262"/>
        <end position="1312"/>
    </location>
</feature>
<dbReference type="InterPro" id="IPR005312">
    <property type="entry name" value="DUF1759"/>
</dbReference>
<dbReference type="InterPro" id="IPR043502">
    <property type="entry name" value="DNA/RNA_pol_sf"/>
</dbReference>
<dbReference type="Gene3D" id="3.30.420.10">
    <property type="entry name" value="Ribonuclease H-like superfamily/Ribonuclease H"/>
    <property type="match status" value="1"/>
</dbReference>
<feature type="region of interest" description="Disordered" evidence="1">
    <location>
        <begin position="437"/>
        <end position="457"/>
    </location>
</feature>
<dbReference type="GO" id="GO:0006259">
    <property type="term" value="P:DNA metabolic process"/>
    <property type="evidence" value="ECO:0007669"/>
    <property type="project" value="UniProtKB-ARBA"/>
</dbReference>
<comment type="caution">
    <text evidence="3">The sequence shown here is derived from an EMBL/GenBank/DDBJ whole genome shotgun (WGS) entry which is preliminary data.</text>
</comment>
<dbReference type="Proteomes" id="UP001174136">
    <property type="component" value="Unassembled WGS sequence"/>
</dbReference>
<dbReference type="PANTHER" id="PTHR47331:SF3">
    <property type="match status" value="1"/>
</dbReference>
<dbReference type="Gene3D" id="3.30.70.270">
    <property type="match status" value="1"/>
</dbReference>
<dbReference type="Pfam" id="PF17921">
    <property type="entry name" value="Integrase_H2C2"/>
    <property type="match status" value="1"/>
</dbReference>